<evidence type="ECO:0008006" key="6">
    <source>
        <dbReference type="Google" id="ProtNLM"/>
    </source>
</evidence>
<accession>A0A1I6P0X7</accession>
<feature type="transmembrane region" description="Helical" evidence="1">
    <location>
        <begin position="12"/>
        <end position="29"/>
    </location>
</feature>
<dbReference type="EMBL" id="BJWJ01000001">
    <property type="protein sequence ID" value="GEM03196.1"/>
    <property type="molecule type" value="Genomic_DNA"/>
</dbReference>
<feature type="transmembrane region" description="Helical" evidence="1">
    <location>
        <begin position="41"/>
        <end position="60"/>
    </location>
</feature>
<evidence type="ECO:0000313" key="4">
    <source>
        <dbReference type="Proteomes" id="UP000199139"/>
    </source>
</evidence>
<name>A0A1I6P0X7_9BACI</name>
<dbReference type="OrthoDB" id="2974617at2"/>
<dbReference type="Proteomes" id="UP000321773">
    <property type="component" value="Unassembled WGS sequence"/>
</dbReference>
<dbReference type="RefSeq" id="WP_062320194.1">
    <property type="nucleotide sequence ID" value="NZ_BJWJ01000001.1"/>
</dbReference>
<evidence type="ECO:0000313" key="2">
    <source>
        <dbReference type="EMBL" id="GEM03196.1"/>
    </source>
</evidence>
<evidence type="ECO:0000313" key="5">
    <source>
        <dbReference type="Proteomes" id="UP000321773"/>
    </source>
</evidence>
<keyword evidence="1" id="KW-0812">Transmembrane</keyword>
<evidence type="ECO:0000313" key="3">
    <source>
        <dbReference type="EMBL" id="SFS33823.1"/>
    </source>
</evidence>
<proteinExistence type="predicted"/>
<organism evidence="3 4">
    <name type="scientific">Halolactibacillus miurensis</name>
    <dbReference type="NCBI Taxonomy" id="306541"/>
    <lineage>
        <taxon>Bacteria</taxon>
        <taxon>Bacillati</taxon>
        <taxon>Bacillota</taxon>
        <taxon>Bacilli</taxon>
        <taxon>Bacillales</taxon>
        <taxon>Bacillaceae</taxon>
        <taxon>Halolactibacillus</taxon>
    </lineage>
</organism>
<dbReference type="EMBL" id="FPAI01000001">
    <property type="protein sequence ID" value="SFS33823.1"/>
    <property type="molecule type" value="Genomic_DNA"/>
</dbReference>
<protein>
    <recommendedName>
        <fullName evidence="6">YrhC-like protein</fullName>
    </recommendedName>
</protein>
<reference evidence="2 5" key="2">
    <citation type="submission" date="2019-07" db="EMBL/GenBank/DDBJ databases">
        <title>Whole genome shotgun sequence of Halolactibacillus miurensis NBRC 100873.</title>
        <authorList>
            <person name="Hosoyama A."/>
            <person name="Uohara A."/>
            <person name="Ohji S."/>
            <person name="Ichikawa N."/>
        </authorList>
    </citation>
    <scope>NUCLEOTIDE SEQUENCE [LARGE SCALE GENOMIC DNA]</scope>
    <source>
        <strain evidence="2 5">NBRC 100873</strain>
    </source>
</reference>
<dbReference type="Proteomes" id="UP000199139">
    <property type="component" value="Unassembled WGS sequence"/>
</dbReference>
<keyword evidence="1" id="KW-0472">Membrane</keyword>
<keyword evidence="1" id="KW-1133">Transmembrane helix</keyword>
<keyword evidence="5" id="KW-1185">Reference proteome</keyword>
<gene>
    <name evidence="2" type="ORF">HMI01_01840</name>
    <name evidence="3" type="ORF">SAMN05421668_101124</name>
</gene>
<reference evidence="3 4" key="1">
    <citation type="submission" date="2016-10" db="EMBL/GenBank/DDBJ databases">
        <authorList>
            <person name="de Groot N.N."/>
        </authorList>
    </citation>
    <scope>NUCLEOTIDE SEQUENCE [LARGE SCALE GENOMIC DNA]</scope>
    <source>
        <strain evidence="3 4">DSM 17074</strain>
    </source>
</reference>
<sequence length="73" mass="8485">MIRFERTRKLAYICFGSTFISIFLFIFNLQQLMVDSLSQTIFILVGVFFCVLGLALLMIARDAEESFKIIQRP</sequence>
<dbReference type="AlphaFoldDB" id="A0A1I6P0X7"/>
<evidence type="ECO:0000256" key="1">
    <source>
        <dbReference type="SAM" id="Phobius"/>
    </source>
</evidence>